<dbReference type="EMBL" id="JAFLCK010000041">
    <property type="protein sequence ID" value="MBN8662510.1"/>
    <property type="molecule type" value="Genomic_DNA"/>
</dbReference>
<feature type="domain" description="Major facilitator superfamily (MFS) profile" evidence="6">
    <location>
        <begin position="48"/>
        <end position="456"/>
    </location>
</feature>
<feature type="transmembrane region" description="Helical" evidence="5">
    <location>
        <begin position="314"/>
        <end position="333"/>
    </location>
</feature>
<organism evidence="7 8">
    <name type="scientific">Candidatus Obscuribacter phosphatis</name>
    <dbReference type="NCBI Taxonomy" id="1906157"/>
    <lineage>
        <taxon>Bacteria</taxon>
        <taxon>Bacillati</taxon>
        <taxon>Candidatus Melainabacteria</taxon>
        <taxon>Candidatus Obscuribacterales</taxon>
        <taxon>Candidatus Obscuribacteraceae</taxon>
        <taxon>Candidatus Obscuribacter</taxon>
    </lineage>
</organism>
<keyword evidence="3 5" id="KW-1133">Transmembrane helix</keyword>
<dbReference type="SUPFAM" id="SSF103473">
    <property type="entry name" value="MFS general substrate transporter"/>
    <property type="match status" value="1"/>
</dbReference>
<dbReference type="GO" id="GO:0046943">
    <property type="term" value="F:carboxylic acid transmembrane transporter activity"/>
    <property type="evidence" value="ECO:0007669"/>
    <property type="project" value="TreeGrafter"/>
</dbReference>
<dbReference type="InterPro" id="IPR020846">
    <property type="entry name" value="MFS_dom"/>
</dbReference>
<name>A0A8J7TP58_9BACT</name>
<evidence type="ECO:0000256" key="4">
    <source>
        <dbReference type="ARBA" id="ARBA00023136"/>
    </source>
</evidence>
<dbReference type="InterPro" id="IPR036259">
    <property type="entry name" value="MFS_trans_sf"/>
</dbReference>
<keyword evidence="4 5" id="KW-0472">Membrane</keyword>
<feature type="transmembrane region" description="Helical" evidence="5">
    <location>
        <begin position="178"/>
        <end position="198"/>
    </location>
</feature>
<protein>
    <submittedName>
        <fullName evidence="7">MFS transporter</fullName>
    </submittedName>
</protein>
<dbReference type="PANTHER" id="PTHR23508:SF10">
    <property type="entry name" value="CARBOXYLIC ACID TRANSPORTER PROTEIN HOMOLOG"/>
    <property type="match status" value="1"/>
</dbReference>
<evidence type="ECO:0000256" key="2">
    <source>
        <dbReference type="ARBA" id="ARBA00022692"/>
    </source>
</evidence>
<feature type="transmembrane region" description="Helical" evidence="5">
    <location>
        <begin position="340"/>
        <end position="359"/>
    </location>
</feature>
<feature type="transmembrane region" description="Helical" evidence="5">
    <location>
        <begin position="274"/>
        <end position="294"/>
    </location>
</feature>
<feature type="transmembrane region" description="Helical" evidence="5">
    <location>
        <begin position="365"/>
        <end position="388"/>
    </location>
</feature>
<dbReference type="GO" id="GO:0005886">
    <property type="term" value="C:plasma membrane"/>
    <property type="evidence" value="ECO:0007669"/>
    <property type="project" value="UniProtKB-SubCell"/>
</dbReference>
<dbReference type="AlphaFoldDB" id="A0A8J7TP58"/>
<feature type="transmembrane region" description="Helical" evidence="5">
    <location>
        <begin position="429"/>
        <end position="451"/>
    </location>
</feature>
<feature type="transmembrane region" description="Helical" evidence="5">
    <location>
        <begin position="48"/>
        <end position="71"/>
    </location>
</feature>
<evidence type="ECO:0000313" key="7">
    <source>
        <dbReference type="EMBL" id="MBN8662510.1"/>
    </source>
</evidence>
<evidence type="ECO:0000313" key="8">
    <source>
        <dbReference type="Proteomes" id="UP000664277"/>
    </source>
</evidence>
<dbReference type="Gene3D" id="1.20.1250.20">
    <property type="entry name" value="MFS general substrate transporter like domains"/>
    <property type="match status" value="1"/>
</dbReference>
<proteinExistence type="predicted"/>
<comment type="caution">
    <text evidence="7">The sequence shown here is derived from an EMBL/GenBank/DDBJ whole genome shotgun (WGS) entry which is preliminary data.</text>
</comment>
<reference evidence="7" key="1">
    <citation type="submission" date="2021-02" db="EMBL/GenBank/DDBJ databases">
        <title>Genome-Resolved Metagenomics of a Microbial Community Performing Photosynthetic Biological Nutrient Removal.</title>
        <authorList>
            <person name="Mcdaniel E.A."/>
        </authorList>
    </citation>
    <scope>NUCLEOTIDE SEQUENCE</scope>
    <source>
        <strain evidence="7">UWPOB_OBS1</strain>
    </source>
</reference>
<dbReference type="Proteomes" id="UP000664277">
    <property type="component" value="Unassembled WGS sequence"/>
</dbReference>
<dbReference type="InterPro" id="IPR005829">
    <property type="entry name" value="Sugar_transporter_CS"/>
</dbReference>
<dbReference type="PANTHER" id="PTHR23508">
    <property type="entry name" value="CARBOXYLIC ACID TRANSPORTER PROTEIN HOMOLOG"/>
    <property type="match status" value="1"/>
</dbReference>
<sequence length="461" mass="50540">MTNSVLTKIETQESPAADINMDITDANLDAVPTKALAETAGKPNPWHAFIATWLGGVFDGMDSSIFAIVLFPALSELLNTHSHSVVGQFGSYIIAMFMVGWAIGAVFFGWLADHIGRARTLSITILLYALFTGLCAFAHNWWELGFCRFLVGAGIGGEMGIGAVLLSECWPKRTRIYALSALATSLGVGYILTAGLNLALNGNWRYLFIAGVIPAFLTVYMRMKLKDSDHFHELQEKKKEAKNKAHHERSEADHELLSHTFKALISKENFNKTMIVGVLTSCAIIAWWAVLSWIPAWINQITGAMAVAERSHTMLFKDFGMILSGVLGGWMIAKMGYKRCMIVSFLLAFCFTVGMFMTFKSFTPSIFPCILGVGFFAHMPFVLLWSYIPELYSTRIRSTAFGVTYNMGRIFAALAALGSGWLIQVFGGSYAMAASSFAAIFLVGAAAAMFMPTPCGNMIED</sequence>
<feature type="transmembrane region" description="Helical" evidence="5">
    <location>
        <begin position="91"/>
        <end position="111"/>
    </location>
</feature>
<dbReference type="PROSITE" id="PS50850">
    <property type="entry name" value="MFS"/>
    <property type="match status" value="1"/>
</dbReference>
<accession>A0A8J7TP58</accession>
<feature type="transmembrane region" description="Helical" evidence="5">
    <location>
        <begin position="204"/>
        <end position="221"/>
    </location>
</feature>
<feature type="transmembrane region" description="Helical" evidence="5">
    <location>
        <begin position="148"/>
        <end position="166"/>
    </location>
</feature>
<comment type="subcellular location">
    <subcellularLocation>
        <location evidence="1">Cell membrane</location>
        <topology evidence="1">Multi-pass membrane protein</topology>
    </subcellularLocation>
</comment>
<evidence type="ECO:0000256" key="1">
    <source>
        <dbReference type="ARBA" id="ARBA00004651"/>
    </source>
</evidence>
<keyword evidence="2 5" id="KW-0812">Transmembrane</keyword>
<evidence type="ECO:0000256" key="3">
    <source>
        <dbReference type="ARBA" id="ARBA00022989"/>
    </source>
</evidence>
<gene>
    <name evidence="7" type="ORF">J0M35_19235</name>
</gene>
<feature type="transmembrane region" description="Helical" evidence="5">
    <location>
        <begin position="400"/>
        <end position="423"/>
    </location>
</feature>
<dbReference type="InterPro" id="IPR011701">
    <property type="entry name" value="MFS"/>
</dbReference>
<dbReference type="PROSITE" id="PS00217">
    <property type="entry name" value="SUGAR_TRANSPORT_2"/>
    <property type="match status" value="1"/>
</dbReference>
<evidence type="ECO:0000256" key="5">
    <source>
        <dbReference type="SAM" id="Phobius"/>
    </source>
</evidence>
<feature type="transmembrane region" description="Helical" evidence="5">
    <location>
        <begin position="123"/>
        <end position="142"/>
    </location>
</feature>
<dbReference type="Pfam" id="PF07690">
    <property type="entry name" value="MFS_1"/>
    <property type="match status" value="1"/>
</dbReference>
<evidence type="ECO:0000259" key="6">
    <source>
        <dbReference type="PROSITE" id="PS50850"/>
    </source>
</evidence>